<proteinExistence type="inferred from homology"/>
<dbReference type="Pfam" id="PF01068">
    <property type="entry name" value="DNA_ligase_A_M"/>
    <property type="match status" value="1"/>
</dbReference>
<dbReference type="SUPFAM" id="SSF56091">
    <property type="entry name" value="DNA ligase/mRNA capping enzyme, catalytic domain"/>
    <property type="match status" value="1"/>
</dbReference>
<evidence type="ECO:0000259" key="5">
    <source>
        <dbReference type="PROSITE" id="PS50160"/>
    </source>
</evidence>
<evidence type="ECO:0000256" key="2">
    <source>
        <dbReference type="ARBA" id="ARBA00012727"/>
    </source>
</evidence>
<evidence type="ECO:0000313" key="6">
    <source>
        <dbReference type="EMBL" id="MDA5107809.1"/>
    </source>
</evidence>
<dbReference type="CDD" id="cd07906">
    <property type="entry name" value="Adenylation_DNA_ligase_LigD_LigC"/>
    <property type="match status" value="1"/>
</dbReference>
<dbReference type="InterPro" id="IPR050191">
    <property type="entry name" value="ATP-dep_DNA_ligase"/>
</dbReference>
<evidence type="ECO:0000256" key="1">
    <source>
        <dbReference type="ARBA" id="ARBA00007572"/>
    </source>
</evidence>
<evidence type="ECO:0000256" key="3">
    <source>
        <dbReference type="ARBA" id="ARBA00022598"/>
    </source>
</evidence>
<dbReference type="EC" id="6.5.1.1" evidence="2"/>
<dbReference type="InterPro" id="IPR012340">
    <property type="entry name" value="NA-bd_OB-fold"/>
</dbReference>
<dbReference type="GO" id="GO:0006310">
    <property type="term" value="P:DNA recombination"/>
    <property type="evidence" value="ECO:0007669"/>
    <property type="project" value="InterPro"/>
</dbReference>
<protein>
    <recommendedName>
        <fullName evidence="2">DNA ligase (ATP)</fullName>
        <ecNumber evidence="2">6.5.1.1</ecNumber>
    </recommendedName>
</protein>
<evidence type="ECO:0000313" key="7">
    <source>
        <dbReference type="Proteomes" id="UP001151071"/>
    </source>
</evidence>
<keyword evidence="7" id="KW-1185">Reference proteome</keyword>
<dbReference type="Gene3D" id="3.30.470.30">
    <property type="entry name" value="DNA ligase/mRNA capping enzyme"/>
    <property type="match status" value="1"/>
</dbReference>
<dbReference type="Proteomes" id="UP001151071">
    <property type="component" value="Unassembled WGS sequence"/>
</dbReference>
<dbReference type="Gene3D" id="2.40.50.140">
    <property type="entry name" value="Nucleic acid-binding proteins"/>
    <property type="match status" value="1"/>
</dbReference>
<feature type="domain" description="ATP-dependent DNA ligase family profile" evidence="5">
    <location>
        <begin position="104"/>
        <end position="237"/>
    </location>
</feature>
<dbReference type="AlphaFoldDB" id="A0A9X3Z2N1"/>
<dbReference type="InterPro" id="IPR012310">
    <property type="entry name" value="DNA_ligase_ATP-dep_cent"/>
</dbReference>
<keyword evidence="3 6" id="KW-0436">Ligase</keyword>
<dbReference type="PANTHER" id="PTHR45674:SF4">
    <property type="entry name" value="DNA LIGASE 1"/>
    <property type="match status" value="1"/>
</dbReference>
<dbReference type="GO" id="GO:0006281">
    <property type="term" value="P:DNA repair"/>
    <property type="evidence" value="ECO:0007669"/>
    <property type="project" value="InterPro"/>
</dbReference>
<dbReference type="SUPFAM" id="SSF50249">
    <property type="entry name" value="Nucleic acid-binding proteins"/>
    <property type="match status" value="1"/>
</dbReference>
<dbReference type="EMBL" id="JAPYYP010000004">
    <property type="protein sequence ID" value="MDA5107809.1"/>
    <property type="molecule type" value="Genomic_DNA"/>
</dbReference>
<comment type="similarity">
    <text evidence="1">Belongs to the ATP-dependent DNA ligase family.</text>
</comment>
<gene>
    <name evidence="6" type="ORF">O3V59_05520</name>
</gene>
<organism evidence="6 7">
    <name type="scientific">Brevibacillus thermoruber</name>
    <dbReference type="NCBI Taxonomy" id="33942"/>
    <lineage>
        <taxon>Bacteria</taxon>
        <taxon>Bacillati</taxon>
        <taxon>Bacillota</taxon>
        <taxon>Bacilli</taxon>
        <taxon>Bacillales</taxon>
        <taxon>Paenibacillaceae</taxon>
        <taxon>Brevibacillus</taxon>
    </lineage>
</organism>
<dbReference type="InterPro" id="IPR012309">
    <property type="entry name" value="DNA_ligase_ATP-dep_C"/>
</dbReference>
<comment type="caution">
    <text evidence="6">The sequence shown here is derived from an EMBL/GenBank/DDBJ whole genome shotgun (WGS) entry which is preliminary data.</text>
</comment>
<dbReference type="GO" id="GO:0005524">
    <property type="term" value="F:ATP binding"/>
    <property type="evidence" value="ECO:0007669"/>
    <property type="project" value="InterPro"/>
</dbReference>
<dbReference type="PROSITE" id="PS50160">
    <property type="entry name" value="DNA_LIGASE_A3"/>
    <property type="match status" value="1"/>
</dbReference>
<dbReference type="CDD" id="cd07971">
    <property type="entry name" value="OBF_DNA_ligase_LigD"/>
    <property type="match status" value="1"/>
</dbReference>
<evidence type="ECO:0000256" key="4">
    <source>
        <dbReference type="ARBA" id="ARBA00034003"/>
    </source>
</evidence>
<comment type="catalytic activity">
    <reaction evidence="4">
        <text>ATP + (deoxyribonucleotide)n-3'-hydroxyl + 5'-phospho-(deoxyribonucleotide)m = (deoxyribonucleotide)n+m + AMP + diphosphate.</text>
        <dbReference type="EC" id="6.5.1.1"/>
    </reaction>
</comment>
<sequence length="316" mass="36288">MKPIIPMEPVGSDTIPRDPGWIAQVKWDGVRVLTYHDGRNVRLFNRKGNERTLHYPEITDLGTYCRADSVILDGEVIALGSDGKPSFHEVMRRDGIRRMQNVPRMQQTVPITYMIFDCLYLNGEWINQHSLQDRLRLLTETIEPNSHVQVVSSHDNGTALFEVIRQHGMEGIVMKRLDAPYLIGAKKEVWLKIKHYRDVIAAIGGFTLNGGVVNAVLLGLYDENGRFWYIGHAGTGKLSRQEWRELTDRLMPAVIREKPFVNKPERHNDVFWVTPTLTAKIKYAEWTEGRSLRQPSIQAIVDVPPHACRLDRVMMR</sequence>
<accession>A0A9X3Z2N1</accession>
<reference evidence="6" key="1">
    <citation type="submission" date="2022-12" db="EMBL/GenBank/DDBJ databases">
        <title>Draft genome sequence of the thermophilic strain Brevibacillus thermoruber HT42, isolated from Los Humeros, Puebla, Mexico, with biotechnological potential.</title>
        <authorList>
            <person name="Lara Sanchez J."/>
            <person name="Solis Palacios R."/>
            <person name="Bustos Baena A.S."/>
            <person name="Ruz Baez A.E."/>
            <person name="Espinosa Luna G."/>
            <person name="Oliart Ros R.M."/>
        </authorList>
    </citation>
    <scope>NUCLEOTIDE SEQUENCE</scope>
    <source>
        <strain evidence="6">HT42</strain>
    </source>
</reference>
<dbReference type="GO" id="GO:0003910">
    <property type="term" value="F:DNA ligase (ATP) activity"/>
    <property type="evidence" value="ECO:0007669"/>
    <property type="project" value="UniProtKB-EC"/>
</dbReference>
<name>A0A9X3Z2N1_9BACL</name>
<dbReference type="RefSeq" id="WP_029100145.1">
    <property type="nucleotide sequence ID" value="NZ_JAPYYP010000004.1"/>
</dbReference>
<dbReference type="Pfam" id="PF04679">
    <property type="entry name" value="DNA_ligase_A_C"/>
    <property type="match status" value="1"/>
</dbReference>
<dbReference type="PANTHER" id="PTHR45674">
    <property type="entry name" value="DNA LIGASE 1/3 FAMILY MEMBER"/>
    <property type="match status" value="1"/>
</dbReference>